<dbReference type="WBParaSite" id="SMRG1_93510.1">
    <property type="protein sequence ID" value="SMRG1_93510.1"/>
    <property type="gene ID" value="SMRG1_93510"/>
</dbReference>
<name>A0AA85AMT4_9TREM</name>
<dbReference type="AlphaFoldDB" id="A0AA85AMT4"/>
<dbReference type="Proteomes" id="UP000050790">
    <property type="component" value="Unassembled WGS sequence"/>
</dbReference>
<dbReference type="PRINTS" id="PR01345">
    <property type="entry name" value="CERVTRCPTASE"/>
</dbReference>
<evidence type="ECO:0000313" key="3">
    <source>
        <dbReference type="WBParaSite" id="SMRG1_93510.2"/>
    </source>
</evidence>
<reference evidence="2 3" key="1">
    <citation type="submission" date="2023-11" db="UniProtKB">
        <authorList>
            <consortium name="WormBaseParasite"/>
        </authorList>
    </citation>
    <scope>IDENTIFICATION</scope>
</reference>
<dbReference type="WBParaSite" id="SMRG1_93510.2">
    <property type="protein sequence ID" value="SMRG1_93510.2"/>
    <property type="gene ID" value="SMRG1_93510"/>
</dbReference>
<accession>A0AA85AMT4</accession>
<protein>
    <submittedName>
        <fullName evidence="2 3">Uncharacterized protein</fullName>
    </submittedName>
</protein>
<proteinExistence type="predicted"/>
<organism evidence="1 3">
    <name type="scientific">Schistosoma margrebowiei</name>
    <dbReference type="NCBI Taxonomy" id="48269"/>
    <lineage>
        <taxon>Eukaryota</taxon>
        <taxon>Metazoa</taxon>
        <taxon>Spiralia</taxon>
        <taxon>Lophotrochozoa</taxon>
        <taxon>Platyhelminthes</taxon>
        <taxon>Trematoda</taxon>
        <taxon>Digenea</taxon>
        <taxon>Strigeidida</taxon>
        <taxon>Schistosomatoidea</taxon>
        <taxon>Schistosomatidae</taxon>
        <taxon>Schistosoma</taxon>
    </lineage>
</organism>
<evidence type="ECO:0000313" key="1">
    <source>
        <dbReference type="Proteomes" id="UP000050790"/>
    </source>
</evidence>
<evidence type="ECO:0000313" key="2">
    <source>
        <dbReference type="WBParaSite" id="SMRG1_93510.1"/>
    </source>
</evidence>
<sequence length="116" mass="13518">MWSEKWQLLINLNKCGIMHFGKHPYKPQLHLNESRVQTLESVRDLGINYTGSLNFEKHASFIISISRRLIGFIMKNFFTTEGKLSLYKICVRPSLEYCSSVFSNMNITDKTRVEVV</sequence>